<gene>
    <name evidence="5" type="ORF">D915_004305</name>
</gene>
<dbReference type="SUPFAM" id="SSF49854">
    <property type="entry name" value="Spermadhesin, CUB domain"/>
    <property type="match status" value="1"/>
</dbReference>
<dbReference type="InterPro" id="IPR035914">
    <property type="entry name" value="Sperma_CUB_dom_sf"/>
</dbReference>
<dbReference type="InterPro" id="IPR000859">
    <property type="entry name" value="CUB_dom"/>
</dbReference>
<dbReference type="Proteomes" id="UP000230066">
    <property type="component" value="Unassembled WGS sequence"/>
</dbReference>
<keyword evidence="6" id="KW-1185">Reference proteome</keyword>
<comment type="caution">
    <text evidence="2">Lacks conserved residue(s) required for the propagation of feature annotation.</text>
</comment>
<protein>
    <recommendedName>
        <fullName evidence="4">CUB domain-containing protein</fullName>
    </recommendedName>
</protein>
<feature type="signal peptide" evidence="3">
    <location>
        <begin position="1"/>
        <end position="24"/>
    </location>
</feature>
<keyword evidence="1" id="KW-1015">Disulfide bond</keyword>
<evidence type="ECO:0000256" key="2">
    <source>
        <dbReference type="PROSITE-ProRule" id="PRU00059"/>
    </source>
</evidence>
<organism evidence="5 6">
    <name type="scientific">Fasciola hepatica</name>
    <name type="common">Liver fluke</name>
    <dbReference type="NCBI Taxonomy" id="6192"/>
    <lineage>
        <taxon>Eukaryota</taxon>
        <taxon>Metazoa</taxon>
        <taxon>Spiralia</taxon>
        <taxon>Lophotrochozoa</taxon>
        <taxon>Platyhelminthes</taxon>
        <taxon>Trematoda</taxon>
        <taxon>Digenea</taxon>
        <taxon>Plagiorchiida</taxon>
        <taxon>Echinostomata</taxon>
        <taxon>Echinostomatoidea</taxon>
        <taxon>Fasciolidae</taxon>
        <taxon>Fasciola</taxon>
    </lineage>
</organism>
<feature type="domain" description="CUB" evidence="4">
    <location>
        <begin position="31"/>
        <end position="144"/>
    </location>
</feature>
<dbReference type="PROSITE" id="PS01180">
    <property type="entry name" value="CUB"/>
    <property type="match status" value="1"/>
</dbReference>
<evidence type="ECO:0000259" key="4">
    <source>
        <dbReference type="PROSITE" id="PS01180"/>
    </source>
</evidence>
<comment type="caution">
    <text evidence="5">The sequence shown here is derived from an EMBL/GenBank/DDBJ whole genome shotgun (WGS) entry which is preliminary data.</text>
</comment>
<evidence type="ECO:0000313" key="6">
    <source>
        <dbReference type="Proteomes" id="UP000230066"/>
    </source>
</evidence>
<proteinExistence type="predicted"/>
<accession>A0A4E0REP2</accession>
<dbReference type="EMBL" id="JXXN02001366">
    <property type="protein sequence ID" value="THD24931.1"/>
    <property type="molecule type" value="Genomic_DNA"/>
</dbReference>
<sequence length="190" mass="21025">MDSGWQCACSLLLTITFILISASAQSSSANCGNQNITVLNGYHPFFIPQHDGPRECVYNFTSAVGTIMNFHFHFVSIGTEKGKCVKDYTTVGDTRTELPHPRYTACGNKAPTWTFFSTENRATVKLLVTSELKNVSVYAEVFADLLNRTSPECGNNFIRVGTERFAFSFPPNGTTLNKSTDCSYTVVMEK</sequence>
<reference evidence="5" key="1">
    <citation type="submission" date="2019-03" db="EMBL/GenBank/DDBJ databases">
        <title>Improved annotation for the trematode Fasciola hepatica.</title>
        <authorList>
            <person name="Choi Y.-J."/>
            <person name="Martin J."/>
            <person name="Mitreva M."/>
        </authorList>
    </citation>
    <scope>NUCLEOTIDE SEQUENCE [LARGE SCALE GENOMIC DNA]</scope>
</reference>
<keyword evidence="3" id="KW-0732">Signal</keyword>
<evidence type="ECO:0000256" key="1">
    <source>
        <dbReference type="ARBA" id="ARBA00023157"/>
    </source>
</evidence>
<dbReference type="Pfam" id="PF00431">
    <property type="entry name" value="CUB"/>
    <property type="match status" value="1"/>
</dbReference>
<evidence type="ECO:0000313" key="5">
    <source>
        <dbReference type="EMBL" id="THD24931.1"/>
    </source>
</evidence>
<dbReference type="Gene3D" id="2.60.120.290">
    <property type="entry name" value="Spermadhesin, CUB domain"/>
    <property type="match status" value="1"/>
</dbReference>
<feature type="chain" id="PRO_5020039835" description="CUB domain-containing protein" evidence="3">
    <location>
        <begin position="25"/>
        <end position="190"/>
    </location>
</feature>
<name>A0A4E0REP2_FASHE</name>
<dbReference type="AlphaFoldDB" id="A0A4E0REP2"/>
<evidence type="ECO:0000256" key="3">
    <source>
        <dbReference type="SAM" id="SignalP"/>
    </source>
</evidence>